<proteinExistence type="predicted"/>
<evidence type="ECO:0000256" key="1">
    <source>
        <dbReference type="SAM" id="Phobius"/>
    </source>
</evidence>
<dbReference type="EMBL" id="VHJB01000046">
    <property type="protein sequence ID" value="TPV39389.1"/>
    <property type="molecule type" value="Genomic_DNA"/>
</dbReference>
<feature type="non-terminal residue" evidence="3">
    <location>
        <position position="255"/>
    </location>
</feature>
<comment type="caution">
    <text evidence="3">The sequence shown here is derived from an EMBL/GenBank/DDBJ whole genome shotgun (WGS) entry which is preliminary data.</text>
</comment>
<protein>
    <submittedName>
        <fullName evidence="3">EAL domain-containing protein</fullName>
    </submittedName>
</protein>
<feature type="domain" description="Putative cyclic diguanylate phosphodiesterase CSS motif-containing" evidence="2">
    <location>
        <begin position="56"/>
        <end position="241"/>
    </location>
</feature>
<dbReference type="Pfam" id="PF12792">
    <property type="entry name" value="CSS-motif"/>
    <property type="match status" value="1"/>
</dbReference>
<keyword evidence="4" id="KW-1185">Reference proteome</keyword>
<keyword evidence="1" id="KW-0472">Membrane</keyword>
<organism evidence="3 4">
    <name type="scientific">Pantoea eucalypti</name>
    <dbReference type="NCBI Taxonomy" id="470933"/>
    <lineage>
        <taxon>Bacteria</taxon>
        <taxon>Pseudomonadati</taxon>
        <taxon>Pseudomonadota</taxon>
        <taxon>Gammaproteobacteria</taxon>
        <taxon>Enterobacterales</taxon>
        <taxon>Erwiniaceae</taxon>
        <taxon>Pantoea</taxon>
    </lineage>
</organism>
<evidence type="ECO:0000313" key="3">
    <source>
        <dbReference type="EMBL" id="TPV39389.1"/>
    </source>
</evidence>
<gene>
    <name evidence="3" type="ORF">FJW02_05590</name>
</gene>
<dbReference type="InterPro" id="IPR024744">
    <property type="entry name" value="CSS-motif_dom"/>
</dbReference>
<feature type="transmembrane region" description="Helical" evidence="1">
    <location>
        <begin position="25"/>
        <end position="46"/>
    </location>
</feature>
<keyword evidence="1" id="KW-0812">Transmembrane</keyword>
<evidence type="ECO:0000313" key="4">
    <source>
        <dbReference type="Proteomes" id="UP000315469"/>
    </source>
</evidence>
<accession>A0ABY2ZQX1</accession>
<dbReference type="Proteomes" id="UP000315469">
    <property type="component" value="Unassembled WGS sequence"/>
</dbReference>
<dbReference type="RefSeq" id="WP_181405301.1">
    <property type="nucleotide sequence ID" value="NZ_VHJB01000046.1"/>
</dbReference>
<name>A0ABY2ZQX1_9GAMM</name>
<sequence length="255" mass="28177">MMKAGHATIISEAFQHPERADKKKLWASLIISSILVALSAIFFYCINSSSDDKQRTRTLENLVIKIDGILADAIESATALIKTGTDCTSQQLQSIKKTVQTNGYIRSLTLFDASGNIYCSSSTGQTFIPNERVNLNIRHDIRKRIEQNEKGISIKLISGSNRVPDKNAMVILIPFNNGIMTLAIDAGYFTTPLSTIHLVSNKIYTLEADGMRLSWHGLTASSSVEENGYLKKSTLFPYKIIETSSENTDGIDHTI</sequence>
<keyword evidence="1" id="KW-1133">Transmembrane helix</keyword>
<reference evidence="3 4" key="1">
    <citation type="submission" date="2019-06" db="EMBL/GenBank/DDBJ databases">
        <title>Taxogenomics and systematics of the genus Pantoea.</title>
        <authorList>
            <person name="Tambong J.T."/>
        </authorList>
    </citation>
    <scope>NUCLEOTIDE SEQUENCE [LARGE SCALE GENOMIC DNA]</scope>
    <source>
        <strain evidence="3 4">LMG 24197</strain>
    </source>
</reference>
<evidence type="ECO:0000259" key="2">
    <source>
        <dbReference type="Pfam" id="PF12792"/>
    </source>
</evidence>